<reference evidence="8" key="1">
    <citation type="journal article" date="2019" name="Int. J. Syst. Evol. Microbiol.">
        <title>The Global Catalogue of Microorganisms (GCM) 10K type strain sequencing project: providing services to taxonomists for standard genome sequencing and annotation.</title>
        <authorList>
            <consortium name="The Broad Institute Genomics Platform"/>
            <consortium name="The Broad Institute Genome Sequencing Center for Infectious Disease"/>
            <person name="Wu L."/>
            <person name="Ma J."/>
        </authorList>
    </citation>
    <scope>NUCLEOTIDE SEQUENCE [LARGE SCALE GENOMIC DNA]</scope>
    <source>
        <strain evidence="8">JCM 17839</strain>
    </source>
</reference>
<dbReference type="PROSITE" id="PS50231">
    <property type="entry name" value="RICIN_B_LECTIN"/>
    <property type="match status" value="1"/>
</dbReference>
<dbReference type="Gene3D" id="3.20.20.80">
    <property type="entry name" value="Glycosidases"/>
    <property type="match status" value="1"/>
</dbReference>
<dbReference type="InterPro" id="IPR000772">
    <property type="entry name" value="Ricin_B_lectin"/>
</dbReference>
<dbReference type="InterPro" id="IPR001547">
    <property type="entry name" value="Glyco_hydro_5"/>
</dbReference>
<protein>
    <recommendedName>
        <fullName evidence="6">Ricin B lectin domain-containing protein</fullName>
    </recommendedName>
</protein>
<dbReference type="SUPFAM" id="SSF50370">
    <property type="entry name" value="Ricin B-like lectins"/>
    <property type="match status" value="1"/>
</dbReference>
<evidence type="ECO:0000256" key="2">
    <source>
        <dbReference type="ARBA" id="ARBA00023295"/>
    </source>
</evidence>
<keyword evidence="2 3" id="KW-0326">Glycosidase</keyword>
<keyword evidence="5" id="KW-1133">Transmembrane helix</keyword>
<name>A0ABP8PM60_9MICO</name>
<evidence type="ECO:0000313" key="7">
    <source>
        <dbReference type="EMBL" id="GAA4488120.1"/>
    </source>
</evidence>
<gene>
    <name evidence="7" type="ORF">GCM10023171_27090</name>
</gene>
<feature type="transmembrane region" description="Helical" evidence="5">
    <location>
        <begin position="44"/>
        <end position="62"/>
    </location>
</feature>
<evidence type="ECO:0000256" key="5">
    <source>
        <dbReference type="SAM" id="Phobius"/>
    </source>
</evidence>
<dbReference type="Gene3D" id="2.80.10.50">
    <property type="match status" value="1"/>
</dbReference>
<keyword evidence="5" id="KW-0812">Transmembrane</keyword>
<feature type="region of interest" description="Disordered" evidence="4">
    <location>
        <begin position="61"/>
        <end position="85"/>
    </location>
</feature>
<dbReference type="InterPro" id="IPR035992">
    <property type="entry name" value="Ricin_B-like_lectins"/>
</dbReference>
<dbReference type="EMBL" id="BAABGP010000018">
    <property type="protein sequence ID" value="GAA4488120.1"/>
    <property type="molecule type" value="Genomic_DNA"/>
</dbReference>
<keyword evidence="1 3" id="KW-0378">Hydrolase</keyword>
<dbReference type="SUPFAM" id="SSF51445">
    <property type="entry name" value="(Trans)glycosidases"/>
    <property type="match status" value="1"/>
</dbReference>
<dbReference type="Proteomes" id="UP001500731">
    <property type="component" value="Unassembled WGS sequence"/>
</dbReference>
<dbReference type="Pfam" id="PF00150">
    <property type="entry name" value="Cellulase"/>
    <property type="match status" value="1"/>
</dbReference>
<evidence type="ECO:0000256" key="1">
    <source>
        <dbReference type="ARBA" id="ARBA00022801"/>
    </source>
</evidence>
<accession>A0ABP8PM60</accession>
<keyword evidence="5" id="KW-0472">Membrane</keyword>
<keyword evidence="8" id="KW-1185">Reference proteome</keyword>
<dbReference type="SMART" id="SM00458">
    <property type="entry name" value="RICIN"/>
    <property type="match status" value="1"/>
</dbReference>
<proteinExistence type="inferred from homology"/>
<evidence type="ECO:0000256" key="4">
    <source>
        <dbReference type="SAM" id="MobiDB-lite"/>
    </source>
</evidence>
<comment type="similarity">
    <text evidence="3">Belongs to the glycosyl hydrolase 5 (cellulase A) family.</text>
</comment>
<dbReference type="InterPro" id="IPR017853">
    <property type="entry name" value="GH"/>
</dbReference>
<dbReference type="CDD" id="cd23418">
    <property type="entry name" value="beta-trefoil_Ricin_XLN-like"/>
    <property type="match status" value="1"/>
</dbReference>
<evidence type="ECO:0000259" key="6">
    <source>
        <dbReference type="SMART" id="SM00458"/>
    </source>
</evidence>
<sequence length="517" mass="54426">MARSVPTGCGETAPGKIPTTKIDEDPMRHHMLTSTPRRGGRRSLITVALAGALLLAGLGGAAPAQADQPNPSHGPGTSEFKGVNWADPRDNYASDAVVPTGLSATDDYARVLAVSQRILSGFARNLGANTVRLPINPASVGTSWWSSYRATIDAAAARGDKVILSYWEAADSKDGLVDDVASWKRMWDTVVDEFQHTSNVYFEPMNEPHGYSLDQWVGVASGWLADHPQVPRNRVVISGSGYNDDVVGVGDAPQLKGTLLSLHFYGFWASHTTEADWTADLSARIGAYSGRTIIDEAGSPMTIGLNYGAHDGNVYTSYLAAVTDFARAHRMGIVYWPGLRAGDSYSIESLQPDGTLRDNSASGVAQLKWGYGYGDQEPVNDLPASPPGQALVGQASGRCVDVPGFSTSPGTTLDLWDCNGGGNQSWNATAEGQLTVYGDLCLQAGTDGSTVSAGAPATIAACAGTDVQRWNTNADGTITPVAAPDLCLDAAGAGTGNGTAIDLWHCNGQPNQVWIRK</sequence>
<dbReference type="InterPro" id="IPR006311">
    <property type="entry name" value="TAT_signal"/>
</dbReference>
<organism evidence="7 8">
    <name type="scientific">Microbacterium panaciterrae</name>
    <dbReference type="NCBI Taxonomy" id="985759"/>
    <lineage>
        <taxon>Bacteria</taxon>
        <taxon>Bacillati</taxon>
        <taxon>Actinomycetota</taxon>
        <taxon>Actinomycetes</taxon>
        <taxon>Micrococcales</taxon>
        <taxon>Microbacteriaceae</taxon>
        <taxon>Microbacterium</taxon>
    </lineage>
</organism>
<dbReference type="PROSITE" id="PS51318">
    <property type="entry name" value="TAT"/>
    <property type="match status" value="1"/>
</dbReference>
<comment type="caution">
    <text evidence="7">The sequence shown here is derived from an EMBL/GenBank/DDBJ whole genome shotgun (WGS) entry which is preliminary data.</text>
</comment>
<feature type="domain" description="Ricin B lectin" evidence="6">
    <location>
        <begin position="386"/>
        <end position="517"/>
    </location>
</feature>
<feature type="region of interest" description="Disordered" evidence="4">
    <location>
        <begin position="1"/>
        <end position="39"/>
    </location>
</feature>
<evidence type="ECO:0000313" key="8">
    <source>
        <dbReference type="Proteomes" id="UP001500731"/>
    </source>
</evidence>
<dbReference type="Pfam" id="PF00652">
    <property type="entry name" value="Ricin_B_lectin"/>
    <property type="match status" value="2"/>
</dbReference>
<evidence type="ECO:0000256" key="3">
    <source>
        <dbReference type="RuleBase" id="RU361153"/>
    </source>
</evidence>